<feature type="transmembrane region" description="Helical" evidence="5">
    <location>
        <begin position="264"/>
        <end position="281"/>
    </location>
</feature>
<evidence type="ECO:0000313" key="8">
    <source>
        <dbReference type="Proteomes" id="UP000231025"/>
    </source>
</evidence>
<dbReference type="AlphaFoldDB" id="A0A2G9Y945"/>
<keyword evidence="4 5" id="KW-0472">Membrane</keyword>
<feature type="transmembrane region" description="Helical" evidence="5">
    <location>
        <begin position="48"/>
        <end position="69"/>
    </location>
</feature>
<protein>
    <recommendedName>
        <fullName evidence="6">O-antigen ligase-related domain-containing protein</fullName>
    </recommendedName>
</protein>
<dbReference type="EMBL" id="PCRE01000028">
    <property type="protein sequence ID" value="PIP15031.1"/>
    <property type="molecule type" value="Genomic_DNA"/>
</dbReference>
<proteinExistence type="predicted"/>
<dbReference type="GO" id="GO:0016020">
    <property type="term" value="C:membrane"/>
    <property type="evidence" value="ECO:0007669"/>
    <property type="project" value="UniProtKB-SubCell"/>
</dbReference>
<feature type="transmembrane region" description="Helical" evidence="5">
    <location>
        <begin position="129"/>
        <end position="149"/>
    </location>
</feature>
<feature type="transmembrane region" description="Helical" evidence="5">
    <location>
        <begin position="369"/>
        <end position="386"/>
    </location>
</feature>
<comment type="caution">
    <text evidence="7">The sequence shown here is derived from an EMBL/GenBank/DDBJ whole genome shotgun (WGS) entry which is preliminary data.</text>
</comment>
<evidence type="ECO:0000256" key="1">
    <source>
        <dbReference type="ARBA" id="ARBA00004141"/>
    </source>
</evidence>
<dbReference type="PANTHER" id="PTHR37422">
    <property type="entry name" value="TEICHURONIC ACID BIOSYNTHESIS PROTEIN TUAE"/>
    <property type="match status" value="1"/>
</dbReference>
<dbReference type="InterPro" id="IPR051533">
    <property type="entry name" value="WaaL-like"/>
</dbReference>
<evidence type="ECO:0000256" key="5">
    <source>
        <dbReference type="SAM" id="Phobius"/>
    </source>
</evidence>
<feature type="transmembrane region" description="Helical" evidence="5">
    <location>
        <begin position="337"/>
        <end position="357"/>
    </location>
</feature>
<evidence type="ECO:0000256" key="4">
    <source>
        <dbReference type="ARBA" id="ARBA00023136"/>
    </source>
</evidence>
<sequence>MKTIKKSKQHSRRFFNNFLFFLFLFFLPTQLGKHWFFSFSYLSGIRVDYLAPTLYLTDIVVILLAFINYQAVFHFLKQKKILFVLFLLLINLFLSSSFFTSIYRYIKLLELLIVFALFQKKIIKEKAVLSAFFFGALIQFVLVIMQFLSKHSLQGIFYFLGERLINLSIPGIAKIAFNGIEFLRPYGTFSHPNSLAGFYLLLYFYFLTEKKYNKFFLLKKFFLLISSCLVFISFSKVAIITYLILNTLYLIVRERKRGFCRPCFLAKLIILFIVSAVFLQGQTDPLTIAKRWELINNSWLIIKRHFLFGVGLGNYLTAQNSFPSKISFNFNQPVHNIFLLFLAEVGLIITGITFYLLFPWLKMLWKKKYLLILAVLMTGFFDHYWLTLEQNFLLLGIFCL</sequence>
<dbReference type="Proteomes" id="UP000231025">
    <property type="component" value="Unassembled WGS sequence"/>
</dbReference>
<evidence type="ECO:0000256" key="3">
    <source>
        <dbReference type="ARBA" id="ARBA00022989"/>
    </source>
</evidence>
<reference evidence="7 8" key="1">
    <citation type="submission" date="2017-09" db="EMBL/GenBank/DDBJ databases">
        <title>Depth-based differentiation of microbial function through sediment-hosted aquifers and enrichment of novel symbionts in the deep terrestrial subsurface.</title>
        <authorList>
            <person name="Probst A.J."/>
            <person name="Ladd B."/>
            <person name="Jarett J.K."/>
            <person name="Geller-Mcgrath D.E."/>
            <person name="Sieber C.M."/>
            <person name="Emerson J.B."/>
            <person name="Anantharaman K."/>
            <person name="Thomas B.C."/>
            <person name="Malmstrom R."/>
            <person name="Stieglmeier M."/>
            <person name="Klingl A."/>
            <person name="Woyke T."/>
            <person name="Ryan C.M."/>
            <person name="Banfield J.F."/>
        </authorList>
    </citation>
    <scope>NUCLEOTIDE SEQUENCE [LARGE SCALE GENOMIC DNA]</scope>
    <source>
        <strain evidence="7">CG23_combo_of_CG06-09_8_20_14_all_35_49</strain>
    </source>
</reference>
<feature type="transmembrane region" description="Helical" evidence="5">
    <location>
        <begin position="221"/>
        <end position="252"/>
    </location>
</feature>
<name>A0A2G9Y945_9BACT</name>
<organism evidence="7 8">
    <name type="scientific">Candidatus Roizmanbacteria bacterium CG23_combo_of_CG06-09_8_20_14_all_35_49</name>
    <dbReference type="NCBI Taxonomy" id="1974863"/>
    <lineage>
        <taxon>Bacteria</taxon>
        <taxon>Candidatus Roizmaniibacteriota</taxon>
    </lineage>
</organism>
<accession>A0A2G9Y945</accession>
<evidence type="ECO:0000256" key="2">
    <source>
        <dbReference type="ARBA" id="ARBA00022692"/>
    </source>
</evidence>
<dbReference type="InterPro" id="IPR007016">
    <property type="entry name" value="O-antigen_ligase-rel_domated"/>
</dbReference>
<gene>
    <name evidence="7" type="ORF">COX47_01995</name>
</gene>
<dbReference type="Pfam" id="PF04932">
    <property type="entry name" value="Wzy_C"/>
    <property type="match status" value="1"/>
</dbReference>
<feature type="transmembrane region" description="Helical" evidence="5">
    <location>
        <begin position="81"/>
        <end position="99"/>
    </location>
</feature>
<feature type="transmembrane region" description="Helical" evidence="5">
    <location>
        <begin position="189"/>
        <end position="206"/>
    </location>
</feature>
<comment type="subcellular location">
    <subcellularLocation>
        <location evidence="1">Membrane</location>
        <topology evidence="1">Multi-pass membrane protein</topology>
    </subcellularLocation>
</comment>
<keyword evidence="2 5" id="KW-0812">Transmembrane</keyword>
<evidence type="ECO:0000259" key="6">
    <source>
        <dbReference type="Pfam" id="PF04932"/>
    </source>
</evidence>
<dbReference type="PANTHER" id="PTHR37422:SF17">
    <property type="entry name" value="O-ANTIGEN LIGASE"/>
    <property type="match status" value="1"/>
</dbReference>
<evidence type="ECO:0000313" key="7">
    <source>
        <dbReference type="EMBL" id="PIP15031.1"/>
    </source>
</evidence>
<keyword evidence="3 5" id="KW-1133">Transmembrane helix</keyword>
<feature type="domain" description="O-antigen ligase-related" evidence="6">
    <location>
        <begin position="221"/>
        <end position="348"/>
    </location>
</feature>